<accession>A0ABQ5JZ55</accession>
<gene>
    <name evidence="2" type="ORF">ADUPG1_004534</name>
</gene>
<proteinExistence type="predicted"/>
<feature type="region of interest" description="Disordered" evidence="1">
    <location>
        <begin position="29"/>
        <end position="60"/>
    </location>
</feature>
<dbReference type="EMBL" id="BQXS01006864">
    <property type="protein sequence ID" value="GKT23182.1"/>
    <property type="molecule type" value="Genomic_DNA"/>
</dbReference>
<evidence type="ECO:0000313" key="2">
    <source>
        <dbReference type="EMBL" id="GKT23182.1"/>
    </source>
</evidence>
<dbReference type="Proteomes" id="UP001057375">
    <property type="component" value="Unassembled WGS sequence"/>
</dbReference>
<feature type="compositionally biased region" description="Basic and acidic residues" evidence="1">
    <location>
        <begin position="45"/>
        <end position="60"/>
    </location>
</feature>
<protein>
    <submittedName>
        <fullName evidence="2">Uncharacterized protein</fullName>
    </submittedName>
</protein>
<sequence length="60" mass="6476">MATCQPKVIHNIAMAASFTIGDVIRNENVAPKGMPDSIKPMNTGTEEHEQKGVTAPRRDA</sequence>
<name>A0ABQ5JZ55_9EUKA</name>
<keyword evidence="3" id="KW-1185">Reference proteome</keyword>
<feature type="non-terminal residue" evidence="2">
    <location>
        <position position="60"/>
    </location>
</feature>
<evidence type="ECO:0000313" key="3">
    <source>
        <dbReference type="Proteomes" id="UP001057375"/>
    </source>
</evidence>
<comment type="caution">
    <text evidence="2">The sequence shown here is derived from an EMBL/GenBank/DDBJ whole genome shotgun (WGS) entry which is preliminary data.</text>
</comment>
<organism evidence="2 3">
    <name type="scientific">Aduncisulcus paluster</name>
    <dbReference type="NCBI Taxonomy" id="2918883"/>
    <lineage>
        <taxon>Eukaryota</taxon>
        <taxon>Metamonada</taxon>
        <taxon>Carpediemonas-like organisms</taxon>
        <taxon>Aduncisulcus</taxon>
    </lineage>
</organism>
<evidence type="ECO:0000256" key="1">
    <source>
        <dbReference type="SAM" id="MobiDB-lite"/>
    </source>
</evidence>
<reference evidence="2" key="1">
    <citation type="submission" date="2022-03" db="EMBL/GenBank/DDBJ databases">
        <title>Draft genome sequence of Aduncisulcus paluster, a free-living microaerophilic Fornicata.</title>
        <authorList>
            <person name="Yuyama I."/>
            <person name="Kume K."/>
            <person name="Tamura T."/>
            <person name="Inagaki Y."/>
            <person name="Hashimoto T."/>
        </authorList>
    </citation>
    <scope>NUCLEOTIDE SEQUENCE</scope>
    <source>
        <strain evidence="2">NY0171</strain>
    </source>
</reference>